<gene>
    <name evidence="1" type="ORF">QAD02_010948</name>
</gene>
<organism evidence="1 2">
    <name type="scientific">Eretmocerus hayati</name>
    <dbReference type="NCBI Taxonomy" id="131215"/>
    <lineage>
        <taxon>Eukaryota</taxon>
        <taxon>Metazoa</taxon>
        <taxon>Ecdysozoa</taxon>
        <taxon>Arthropoda</taxon>
        <taxon>Hexapoda</taxon>
        <taxon>Insecta</taxon>
        <taxon>Pterygota</taxon>
        <taxon>Neoptera</taxon>
        <taxon>Endopterygota</taxon>
        <taxon>Hymenoptera</taxon>
        <taxon>Apocrita</taxon>
        <taxon>Proctotrupomorpha</taxon>
        <taxon>Chalcidoidea</taxon>
        <taxon>Aphelinidae</taxon>
        <taxon>Aphelininae</taxon>
        <taxon>Eretmocerus</taxon>
    </lineage>
</organism>
<dbReference type="Proteomes" id="UP001239111">
    <property type="component" value="Chromosome 2"/>
</dbReference>
<keyword evidence="2" id="KW-1185">Reference proteome</keyword>
<reference evidence="1" key="1">
    <citation type="submission" date="2023-04" db="EMBL/GenBank/DDBJ databases">
        <title>A chromosome-level genome assembly of the parasitoid wasp Eretmocerus hayati.</title>
        <authorList>
            <person name="Zhong Y."/>
            <person name="Liu S."/>
            <person name="Liu Y."/>
        </authorList>
    </citation>
    <scope>NUCLEOTIDE SEQUENCE</scope>
    <source>
        <strain evidence="1">ZJU_SS_LIU_2023</strain>
    </source>
</reference>
<comment type="caution">
    <text evidence="1">The sequence shown here is derived from an EMBL/GenBank/DDBJ whole genome shotgun (WGS) entry which is preliminary data.</text>
</comment>
<accession>A0ACC2NY80</accession>
<dbReference type="EMBL" id="CM056742">
    <property type="protein sequence ID" value="KAJ8675162.1"/>
    <property type="molecule type" value="Genomic_DNA"/>
</dbReference>
<proteinExistence type="predicted"/>
<evidence type="ECO:0000313" key="2">
    <source>
        <dbReference type="Proteomes" id="UP001239111"/>
    </source>
</evidence>
<name>A0ACC2NY80_9HYME</name>
<sequence>MRCCHSSPSYGCTISKAMEKRPVCPGSRFLRSSGLMDLIVNSKEYKSYLLEHNVNCQANNFLVQQNAIENIATCSGKDRCLLFERLSDSISSKEEYDNLRRKLEEASADVSKSKHDLDYLDTQRKKLAKLCEENQKYDRLQKKLARVELRYHYLKFYEIDKRIDQLLDEKFVISNIIDEERKSEESAKSKVEETRKKLERVEEKLKQAEKESSLEIKRIEGIELDLFKRNQEFSRIESDITKVTQKLVQLTEIHKKRKDIILELINEYRKVEDMKKSYENSQSQSISIELQDKQYTNYLELKDQAMRKIAIDIPQFKSLEKELSLLKDDIKYIEEKRETLIRDLNRQRSKCDWIYEKESKVRENIDKVNLELEQISEGIKKFEEKKLNLQGAIADLDIEIQTLNQEIGESKYSIGEEKKAEKKRQVLETLKSHFPGVVGRLKNLIYVLDHQFENAVTKIIGNKADNIVVDSVCTARECIRFLKEKYAGDRHSVIETFLPLDLIRTQSLDRAKRILVKEQEAVLAVEQITVDDSKLTDLLYHHIGDVLICETDDEALRISSEHKINCVSFNGTYYRRDGIFSGGLANLIEKSRGWKVEERQGKKEERDQMIADNKELKKRLEKVRERLDDYGMKKKGLENTMKYLELSLEEVLKFKDENDKKLAELEEKLNIFDADHKLHEKQELLTDKLEEVEKLKTIRNDIEDEIFQGFCASLGINNIRQYEQGGFKEKQEREERIKEYEVHLDQIHSQIEFEKQRETKAPVLKHRKLLEELEDKRDILQKEISDLQELVAQEKSNDIFVALAELENRFNQLTKQLKIDTQELKCIQKNLNEWGSNFGAVDAHIANLQTEKHTLLKNCKVNSIDIPLKNGTLEDVLLKLAAESSTGSESSSPQSEESQIKEKDIEIDYSKLLEKYKDLGDGDLDNHLKDICEELEQLRKELQGIKFDPKAEERLRAIGLKRRESQNDFNQRIEKCSVIKRDFDNIKALRCKQFNDFFEGVSKNISSIFKNLYNDDSAEAHIHLKNPEEPYLDGIQYTCQIPRKRCVPMESLSGGEKTMASLAMLLSLFRVKPAPFLIFDEIDAALDNRSIKRIRKYFSLSKLTTQIIVVSHHELLSSVADGLIGISLSPVTNFSHVIHFDLKNYQGGTDESTLLRFNLESRCESLQNRLV</sequence>
<evidence type="ECO:0000313" key="1">
    <source>
        <dbReference type="EMBL" id="KAJ8675162.1"/>
    </source>
</evidence>
<protein>
    <submittedName>
        <fullName evidence="1">Uncharacterized protein</fullName>
    </submittedName>
</protein>